<keyword evidence="4" id="KW-1185">Reference proteome</keyword>
<gene>
    <name evidence="3" type="ORF">WA026_011471</name>
</gene>
<dbReference type="Proteomes" id="UP001431783">
    <property type="component" value="Unassembled WGS sequence"/>
</dbReference>
<proteinExistence type="predicted"/>
<evidence type="ECO:0000256" key="2">
    <source>
        <dbReference type="SAM" id="MobiDB-lite"/>
    </source>
</evidence>
<keyword evidence="1" id="KW-0175">Coiled coil</keyword>
<dbReference type="EMBL" id="JARQZJ010000005">
    <property type="protein sequence ID" value="KAK9871190.1"/>
    <property type="molecule type" value="Genomic_DNA"/>
</dbReference>
<protein>
    <submittedName>
        <fullName evidence="3">Uncharacterized protein</fullName>
    </submittedName>
</protein>
<evidence type="ECO:0000313" key="4">
    <source>
        <dbReference type="Proteomes" id="UP001431783"/>
    </source>
</evidence>
<feature type="coiled-coil region" evidence="1">
    <location>
        <begin position="206"/>
        <end position="233"/>
    </location>
</feature>
<comment type="caution">
    <text evidence="3">The sequence shown here is derived from an EMBL/GenBank/DDBJ whole genome shotgun (WGS) entry which is preliminary data.</text>
</comment>
<reference evidence="3 4" key="1">
    <citation type="submission" date="2023-03" db="EMBL/GenBank/DDBJ databases">
        <title>Genome insight into feeding habits of ladybird beetles.</title>
        <authorList>
            <person name="Li H.-S."/>
            <person name="Huang Y.-H."/>
            <person name="Pang H."/>
        </authorList>
    </citation>
    <scope>NUCLEOTIDE SEQUENCE [LARGE SCALE GENOMIC DNA]</scope>
    <source>
        <strain evidence="3">SYSU_2023b</strain>
        <tissue evidence="3">Whole body</tissue>
    </source>
</reference>
<accession>A0AAW1TTR3</accession>
<name>A0AAW1TTR3_9CUCU</name>
<dbReference type="AlphaFoldDB" id="A0AAW1TTR3"/>
<feature type="region of interest" description="Disordered" evidence="2">
    <location>
        <begin position="55"/>
        <end position="83"/>
    </location>
</feature>
<evidence type="ECO:0000256" key="1">
    <source>
        <dbReference type="SAM" id="Coils"/>
    </source>
</evidence>
<organism evidence="3 4">
    <name type="scientific">Henosepilachna vigintioctopunctata</name>
    <dbReference type="NCBI Taxonomy" id="420089"/>
    <lineage>
        <taxon>Eukaryota</taxon>
        <taxon>Metazoa</taxon>
        <taxon>Ecdysozoa</taxon>
        <taxon>Arthropoda</taxon>
        <taxon>Hexapoda</taxon>
        <taxon>Insecta</taxon>
        <taxon>Pterygota</taxon>
        <taxon>Neoptera</taxon>
        <taxon>Endopterygota</taxon>
        <taxon>Coleoptera</taxon>
        <taxon>Polyphaga</taxon>
        <taxon>Cucujiformia</taxon>
        <taxon>Coccinelloidea</taxon>
        <taxon>Coccinellidae</taxon>
        <taxon>Epilachninae</taxon>
        <taxon>Epilachnini</taxon>
        <taxon>Henosepilachna</taxon>
    </lineage>
</organism>
<sequence length="442" mass="52630">MPTFVRCFSEIQADIESIHDKLAYYEWAPFDDKFLKRRPLHSPIDSVVSSKSLKSISEARKSQSKLHENKPKKNEKQRNAPKNTPVVKSRNYVHILYPTVPEPENNFLSKLHYRIFYSFWNIQEMAKVFYDKHEEITNKYLIFPEYKSFIEEILAKYKYYQLQLEFVWLECIAEFIKLVTNYQKYLDDYYKDTLIKYFEVRKAQLRKIYDETIKNLEENIKSIEEYYMNAHGKLKTMFGHPNMSNMLTTIEQYISKADSFAKKILLNNLMPCKENIKDHCASTESTFLDLEQILSCIKGSTRSISLKNDLENQLLEKTEKMQKILSLTDEPVDEEVDDYHIAENVAKKLKFYKNKAQIPPEVEISYTNIIKSRSASESSIRLLDTELLLKENYGDYEMYCEKVDSFQEKCNAIHQKYKTIWKQDIERIIKLFQVKYNYSTIE</sequence>
<evidence type="ECO:0000313" key="3">
    <source>
        <dbReference type="EMBL" id="KAK9871190.1"/>
    </source>
</evidence>
<feature type="compositionally biased region" description="Basic and acidic residues" evidence="2">
    <location>
        <begin position="57"/>
        <end position="78"/>
    </location>
</feature>